<feature type="compositionally biased region" description="Basic residues" evidence="1">
    <location>
        <begin position="12"/>
        <end position="23"/>
    </location>
</feature>
<dbReference type="AlphaFoldDB" id="A0A1I8FQM8"/>
<organism evidence="2 3">
    <name type="scientific">Macrostomum lignano</name>
    <dbReference type="NCBI Taxonomy" id="282301"/>
    <lineage>
        <taxon>Eukaryota</taxon>
        <taxon>Metazoa</taxon>
        <taxon>Spiralia</taxon>
        <taxon>Lophotrochozoa</taxon>
        <taxon>Platyhelminthes</taxon>
        <taxon>Rhabditophora</taxon>
        <taxon>Macrostomorpha</taxon>
        <taxon>Macrostomida</taxon>
        <taxon>Macrostomidae</taxon>
        <taxon>Macrostomum</taxon>
    </lineage>
</organism>
<accession>A0A1I8FQM8</accession>
<dbReference type="WBParaSite" id="maker-unitig_43373-snap-gene-0.1-mRNA-1">
    <property type="protein sequence ID" value="maker-unitig_43373-snap-gene-0.1-mRNA-1"/>
    <property type="gene ID" value="maker-unitig_43373-snap-gene-0.1"/>
</dbReference>
<name>A0A1I8FQM8_9PLAT</name>
<proteinExistence type="predicted"/>
<sequence>LEDAGLVAAGSKARHSQRSKPKLKRNEDNWCTSIEHIINRMPGPGVAKAVPLPVQSPVVQGRPGDPVRSGRHQPIPPAPSPVSPRTHLAFTRVQFYHAGNYTCRISSNEIFPPGRLPWQPAGGSHLLLPGQSLKFINLRVSPESHSAIIDSMPYYPPDEPRQLQEGRLYMSRLGEMAPRLSCTSVTTGRLIRSTAASSGAQRRGPRPRTSMPAHRVHCLGPSSIHGYSIEDRKLRSACKPEDFGLRLSKQFRLGFVSRPVTQSEAAGPAGASRGLTKKLLRVPWRPLELDSRGVTSRRLRGAGQSLRAAQLDAFGEIVKYNKVDHLVAYWYAGGAGVQRQQDGIVTRGHHETSRVKLVMEQRWTADQDGYYICAAEAKAFEDLRSNIFISTRGFETEALWLAPPQLRSRSACVCVDNTKPCTVTARRRRPAPAARTTRPPARASTVTASDTAPTLLVPEVRVERIGASRSMVGASDPERLGRDDEGCRSTSTNNQ</sequence>
<feature type="region of interest" description="Disordered" evidence="1">
    <location>
        <begin position="60"/>
        <end position="84"/>
    </location>
</feature>
<feature type="region of interest" description="Disordered" evidence="1">
    <location>
        <begin position="193"/>
        <end position="213"/>
    </location>
</feature>
<feature type="region of interest" description="Disordered" evidence="1">
    <location>
        <begin position="467"/>
        <end position="495"/>
    </location>
</feature>
<evidence type="ECO:0000256" key="1">
    <source>
        <dbReference type="SAM" id="MobiDB-lite"/>
    </source>
</evidence>
<keyword evidence="2" id="KW-1185">Reference proteome</keyword>
<protein>
    <submittedName>
        <fullName evidence="3">Ig-like domain-containing protein</fullName>
    </submittedName>
</protein>
<feature type="compositionally biased region" description="Low complexity" evidence="1">
    <location>
        <begin position="431"/>
        <end position="448"/>
    </location>
</feature>
<evidence type="ECO:0000313" key="2">
    <source>
        <dbReference type="Proteomes" id="UP000095280"/>
    </source>
</evidence>
<dbReference type="Proteomes" id="UP000095280">
    <property type="component" value="Unplaced"/>
</dbReference>
<feature type="region of interest" description="Disordered" evidence="1">
    <location>
        <begin position="426"/>
        <end position="450"/>
    </location>
</feature>
<reference evidence="3" key="1">
    <citation type="submission" date="2016-11" db="UniProtKB">
        <authorList>
            <consortium name="WormBaseParasite"/>
        </authorList>
    </citation>
    <scope>IDENTIFICATION</scope>
</reference>
<feature type="compositionally biased region" description="Basic and acidic residues" evidence="1">
    <location>
        <begin position="476"/>
        <end position="487"/>
    </location>
</feature>
<feature type="region of interest" description="Disordered" evidence="1">
    <location>
        <begin position="1"/>
        <end position="26"/>
    </location>
</feature>
<evidence type="ECO:0000313" key="3">
    <source>
        <dbReference type="WBParaSite" id="maker-unitig_43373-snap-gene-0.1-mRNA-1"/>
    </source>
</evidence>